<organism evidence="9 10">
    <name type="scientific">Chitinophaga tropicalis</name>
    <dbReference type="NCBI Taxonomy" id="2683588"/>
    <lineage>
        <taxon>Bacteria</taxon>
        <taxon>Pseudomonadati</taxon>
        <taxon>Bacteroidota</taxon>
        <taxon>Chitinophagia</taxon>
        <taxon>Chitinophagales</taxon>
        <taxon>Chitinophagaceae</taxon>
        <taxon>Chitinophaga</taxon>
    </lineage>
</organism>
<dbReference type="PANTHER" id="PTHR30572:SF18">
    <property type="entry name" value="ABC-TYPE MACROLIDE FAMILY EXPORT SYSTEM PERMEASE COMPONENT 2"/>
    <property type="match status" value="1"/>
</dbReference>
<keyword evidence="3 6" id="KW-0812">Transmembrane</keyword>
<feature type="domain" description="ABC3 transporter permease C-terminal" evidence="7">
    <location>
        <begin position="683"/>
        <end position="790"/>
    </location>
</feature>
<name>A0A7K1U793_9BACT</name>
<feature type="transmembrane region" description="Helical" evidence="6">
    <location>
        <begin position="282"/>
        <end position="302"/>
    </location>
</feature>
<feature type="transmembrane region" description="Helical" evidence="6">
    <location>
        <begin position="679"/>
        <end position="703"/>
    </location>
</feature>
<feature type="domain" description="ABC3 transporter permease C-terminal" evidence="7">
    <location>
        <begin position="288"/>
        <end position="401"/>
    </location>
</feature>
<sequence>MLQNYIRIAWRNILKNRFYSILNITGLATGIAFTILIAAYVWSELQVNKRVKNVDNHYIIESKWKDPNMGYEFATVGMLSKALKEQYPTLVKNYYRWDGITTNVSLGEKAFRESVQIGDSTFLSMYGFKVLSGNAATALADPFSVVISDKIALKYFGKTDVTGKVLTMENFGGSKHDFMITAVISYNGDNSVSHMLEDDANGFYLPLESASFFGRRIEFWDNPFIVSMVELQDGVTPQQLDKPIASLLKTHSTQQIAADMHPHLAPLKTFHLEKFNGVVKRMLYTLSVIVLFILLMAVVNFVNMSVSRSSSRLKEIGVRKVLGGLKKQLIWQFLTESTILILFATLLAFVVYLLVSPAFGQVLGKDLPRLNAFPLYFMAFPFLIIIVTGLVAGLYPAFVLSSMQSVDSLKGKLKTAKENVVLRKSLVAFQFFTAAVVLISAFIITHQVQLFFSKDLGYNKEFMISAQVPRDWTPAGVNRMEGIRAQLASIPEVKEVTLSYEVPDGNNSQGINVYHASADSTTAITSYLLSSDEHYATTYGIPMSEGKFFTDPGMKVDSSKVVINEKLAKALGWEHPADAIGQLVRMDLARTPFTIAGVTKDFHFSSMAQAIQPIFFTHIKNSNIYRFFSFKLQSKDIPGSIAALQRKWSELLPGAPFEYKFMDERLSRVYKTEIQLQKAAYTATILSIIIVLLGVTGMISLSVQKRTKEIGIRKVLGASVSGIVTLFAKEFMLIILIAGLLACPVAYMLMQKWLDNYAYHINITAEPFVVTLLALAGVTAVLIVTQTIKTALSNPVKSLRSE</sequence>
<feature type="transmembrane region" description="Helical" evidence="6">
    <location>
        <begin position="375"/>
        <end position="400"/>
    </location>
</feature>
<dbReference type="AlphaFoldDB" id="A0A7K1U793"/>
<feature type="transmembrane region" description="Helical" evidence="6">
    <location>
        <begin position="715"/>
        <end position="748"/>
    </location>
</feature>
<feature type="transmembrane region" description="Helical" evidence="6">
    <location>
        <begin position="421"/>
        <end position="444"/>
    </location>
</feature>
<reference evidence="9 10" key="1">
    <citation type="submission" date="2019-12" db="EMBL/GenBank/DDBJ databases">
        <title>Chitinophaga sp. strain ysch24 (GDMCC 1.1355), whole genome shotgun sequence.</title>
        <authorList>
            <person name="Zhang X."/>
        </authorList>
    </citation>
    <scope>NUCLEOTIDE SEQUENCE [LARGE SCALE GENOMIC DNA]</scope>
    <source>
        <strain evidence="10">ysch24</strain>
    </source>
</reference>
<keyword evidence="2" id="KW-1003">Cell membrane</keyword>
<dbReference type="GO" id="GO:0022857">
    <property type="term" value="F:transmembrane transporter activity"/>
    <property type="evidence" value="ECO:0007669"/>
    <property type="project" value="TreeGrafter"/>
</dbReference>
<feature type="transmembrane region" description="Helical" evidence="6">
    <location>
        <begin position="21"/>
        <end position="42"/>
    </location>
</feature>
<protein>
    <submittedName>
        <fullName evidence="9">FtsX-like permease family protein</fullName>
    </submittedName>
</protein>
<dbReference type="InterPro" id="IPR025857">
    <property type="entry name" value="MacB_PCD"/>
</dbReference>
<evidence type="ECO:0000256" key="5">
    <source>
        <dbReference type="ARBA" id="ARBA00023136"/>
    </source>
</evidence>
<evidence type="ECO:0000259" key="7">
    <source>
        <dbReference type="Pfam" id="PF02687"/>
    </source>
</evidence>
<evidence type="ECO:0000313" key="10">
    <source>
        <dbReference type="Proteomes" id="UP000461730"/>
    </source>
</evidence>
<dbReference type="Pfam" id="PF02687">
    <property type="entry name" value="FtsX"/>
    <property type="match status" value="2"/>
</dbReference>
<comment type="subcellular location">
    <subcellularLocation>
        <location evidence="1">Cell membrane</location>
        <topology evidence="1">Multi-pass membrane protein</topology>
    </subcellularLocation>
</comment>
<gene>
    <name evidence="9" type="ORF">GO493_18295</name>
</gene>
<dbReference type="EMBL" id="WRXN01000008">
    <property type="protein sequence ID" value="MVT10228.1"/>
    <property type="molecule type" value="Genomic_DNA"/>
</dbReference>
<evidence type="ECO:0000256" key="6">
    <source>
        <dbReference type="SAM" id="Phobius"/>
    </source>
</evidence>
<evidence type="ECO:0000256" key="3">
    <source>
        <dbReference type="ARBA" id="ARBA00022692"/>
    </source>
</evidence>
<dbReference type="RefSeq" id="WP_157307675.1">
    <property type="nucleotide sequence ID" value="NZ_WRXN01000008.1"/>
</dbReference>
<dbReference type="PANTHER" id="PTHR30572">
    <property type="entry name" value="MEMBRANE COMPONENT OF TRANSPORTER-RELATED"/>
    <property type="match status" value="1"/>
</dbReference>
<feature type="transmembrane region" description="Helical" evidence="6">
    <location>
        <begin position="768"/>
        <end position="788"/>
    </location>
</feature>
<dbReference type="Pfam" id="PF12704">
    <property type="entry name" value="MacB_PCD"/>
    <property type="match status" value="2"/>
</dbReference>
<evidence type="ECO:0000256" key="4">
    <source>
        <dbReference type="ARBA" id="ARBA00022989"/>
    </source>
</evidence>
<keyword evidence="10" id="KW-1185">Reference proteome</keyword>
<evidence type="ECO:0000313" key="9">
    <source>
        <dbReference type="EMBL" id="MVT10228.1"/>
    </source>
</evidence>
<dbReference type="GO" id="GO:0005886">
    <property type="term" value="C:plasma membrane"/>
    <property type="evidence" value="ECO:0007669"/>
    <property type="project" value="UniProtKB-SubCell"/>
</dbReference>
<dbReference type="InterPro" id="IPR050250">
    <property type="entry name" value="Macrolide_Exporter_MacB"/>
</dbReference>
<evidence type="ECO:0000256" key="2">
    <source>
        <dbReference type="ARBA" id="ARBA00022475"/>
    </source>
</evidence>
<evidence type="ECO:0000259" key="8">
    <source>
        <dbReference type="Pfam" id="PF12704"/>
    </source>
</evidence>
<dbReference type="Proteomes" id="UP000461730">
    <property type="component" value="Unassembled WGS sequence"/>
</dbReference>
<dbReference type="InterPro" id="IPR003838">
    <property type="entry name" value="ABC3_permease_C"/>
</dbReference>
<keyword evidence="5 6" id="KW-0472">Membrane</keyword>
<feature type="domain" description="MacB-like periplasmic core" evidence="8">
    <location>
        <begin position="20"/>
        <end position="244"/>
    </location>
</feature>
<evidence type="ECO:0000256" key="1">
    <source>
        <dbReference type="ARBA" id="ARBA00004651"/>
    </source>
</evidence>
<keyword evidence="4 6" id="KW-1133">Transmembrane helix</keyword>
<feature type="domain" description="MacB-like periplasmic core" evidence="8">
    <location>
        <begin position="437"/>
        <end position="618"/>
    </location>
</feature>
<proteinExistence type="predicted"/>
<comment type="caution">
    <text evidence="9">The sequence shown here is derived from an EMBL/GenBank/DDBJ whole genome shotgun (WGS) entry which is preliminary data.</text>
</comment>
<accession>A0A7K1U793</accession>
<feature type="transmembrane region" description="Helical" evidence="6">
    <location>
        <begin position="329"/>
        <end position="355"/>
    </location>
</feature>